<dbReference type="GO" id="GO:0003677">
    <property type="term" value="F:DNA binding"/>
    <property type="evidence" value="ECO:0007669"/>
    <property type="project" value="UniProtKB-KW"/>
</dbReference>
<dbReference type="RefSeq" id="WP_378134722.1">
    <property type="nucleotide sequence ID" value="NZ_JBHSMI010000028.1"/>
</dbReference>
<dbReference type="Gene3D" id="2.40.50.1020">
    <property type="entry name" value="LytTr DNA-binding domain"/>
    <property type="match status" value="1"/>
</dbReference>
<organism evidence="2 3">
    <name type="scientific">Cohnella soli</name>
    <dbReference type="NCBI Taxonomy" id="425005"/>
    <lineage>
        <taxon>Bacteria</taxon>
        <taxon>Bacillati</taxon>
        <taxon>Bacillota</taxon>
        <taxon>Bacilli</taxon>
        <taxon>Bacillales</taxon>
        <taxon>Paenibacillaceae</taxon>
        <taxon>Cohnella</taxon>
    </lineage>
</organism>
<evidence type="ECO:0000259" key="1">
    <source>
        <dbReference type="SMART" id="SM00850"/>
    </source>
</evidence>
<proteinExistence type="predicted"/>
<reference evidence="3" key="1">
    <citation type="journal article" date="2019" name="Int. J. Syst. Evol. Microbiol.">
        <title>The Global Catalogue of Microorganisms (GCM) 10K type strain sequencing project: providing services to taxonomists for standard genome sequencing and annotation.</title>
        <authorList>
            <consortium name="The Broad Institute Genomics Platform"/>
            <consortium name="The Broad Institute Genome Sequencing Center for Infectious Disease"/>
            <person name="Wu L."/>
            <person name="Ma J."/>
        </authorList>
    </citation>
    <scope>NUCLEOTIDE SEQUENCE [LARGE SCALE GENOMIC DNA]</scope>
    <source>
        <strain evidence="3">CGMCC 1.18575</strain>
    </source>
</reference>
<keyword evidence="3" id="KW-1185">Reference proteome</keyword>
<dbReference type="Proteomes" id="UP001596113">
    <property type="component" value="Unassembled WGS sequence"/>
</dbReference>
<gene>
    <name evidence="2" type="ORF">ACFPOF_16975</name>
</gene>
<dbReference type="SMART" id="SM00850">
    <property type="entry name" value="LytTR"/>
    <property type="match status" value="1"/>
</dbReference>
<dbReference type="EMBL" id="JBHSMI010000028">
    <property type="protein sequence ID" value="MFC5404428.1"/>
    <property type="molecule type" value="Genomic_DNA"/>
</dbReference>
<keyword evidence="2" id="KW-0238">DNA-binding</keyword>
<dbReference type="Pfam" id="PF04397">
    <property type="entry name" value="LytTR"/>
    <property type="match status" value="1"/>
</dbReference>
<accession>A0ABW0HTH3</accession>
<name>A0ABW0HTH3_9BACL</name>
<feature type="domain" description="HTH LytTR-type" evidence="1">
    <location>
        <begin position="10"/>
        <end position="108"/>
    </location>
</feature>
<evidence type="ECO:0000313" key="2">
    <source>
        <dbReference type="EMBL" id="MFC5404428.1"/>
    </source>
</evidence>
<dbReference type="InterPro" id="IPR007492">
    <property type="entry name" value="LytTR_DNA-bd_dom"/>
</dbReference>
<comment type="caution">
    <text evidence="2">The sequence shown here is derived from an EMBL/GenBank/DDBJ whole genome shotgun (WGS) entry which is preliminary data.</text>
</comment>
<protein>
    <submittedName>
        <fullName evidence="2">LytTR family DNA-binding domain-containing protein</fullName>
    </submittedName>
</protein>
<evidence type="ECO:0000313" key="3">
    <source>
        <dbReference type="Proteomes" id="UP001596113"/>
    </source>
</evidence>
<sequence length="112" mass="13205">MLLGLVNDQGQCRLLDVKEIVYMQTDGAGDLTIYSYDEKFRTISSAQDFAEYLREVDFVRTDRGTLVNMRRVETYDPAHNVLRLRTKEGEVLVPAARNRRRVLREYFWDKQV</sequence>